<dbReference type="Pfam" id="PF02944">
    <property type="entry name" value="BESS"/>
    <property type="match status" value="1"/>
</dbReference>
<proteinExistence type="predicted"/>
<evidence type="ECO:0000313" key="3">
    <source>
        <dbReference type="EMBL" id="KAJ4441280.1"/>
    </source>
</evidence>
<feature type="region of interest" description="Disordered" evidence="1">
    <location>
        <begin position="115"/>
        <end position="137"/>
    </location>
</feature>
<organism evidence="3 4">
    <name type="scientific">Periplaneta americana</name>
    <name type="common">American cockroach</name>
    <name type="synonym">Blatta americana</name>
    <dbReference type="NCBI Taxonomy" id="6978"/>
    <lineage>
        <taxon>Eukaryota</taxon>
        <taxon>Metazoa</taxon>
        <taxon>Ecdysozoa</taxon>
        <taxon>Arthropoda</taxon>
        <taxon>Hexapoda</taxon>
        <taxon>Insecta</taxon>
        <taxon>Pterygota</taxon>
        <taxon>Neoptera</taxon>
        <taxon>Polyneoptera</taxon>
        <taxon>Dictyoptera</taxon>
        <taxon>Blattodea</taxon>
        <taxon>Blattoidea</taxon>
        <taxon>Blattidae</taxon>
        <taxon>Blattinae</taxon>
        <taxon>Periplaneta</taxon>
    </lineage>
</organism>
<dbReference type="Proteomes" id="UP001148838">
    <property type="component" value="Unassembled WGS sequence"/>
</dbReference>
<dbReference type="EMBL" id="JAJSOF020000015">
    <property type="protein sequence ID" value="KAJ4441280.1"/>
    <property type="molecule type" value="Genomic_DNA"/>
</dbReference>
<protein>
    <recommendedName>
        <fullName evidence="2">BESS domain-containing protein</fullName>
    </recommendedName>
</protein>
<reference evidence="3 4" key="1">
    <citation type="journal article" date="2022" name="Allergy">
        <title>Genome assembly and annotation of Periplaneta americana reveal a comprehensive cockroach allergen profile.</title>
        <authorList>
            <person name="Wang L."/>
            <person name="Xiong Q."/>
            <person name="Saelim N."/>
            <person name="Wang L."/>
            <person name="Nong W."/>
            <person name="Wan A.T."/>
            <person name="Shi M."/>
            <person name="Liu X."/>
            <person name="Cao Q."/>
            <person name="Hui J.H.L."/>
            <person name="Sookrung N."/>
            <person name="Leung T.F."/>
            <person name="Tungtrongchitr A."/>
            <person name="Tsui S.K.W."/>
        </authorList>
    </citation>
    <scope>NUCLEOTIDE SEQUENCE [LARGE SCALE GENOMIC DNA]</scope>
    <source>
        <strain evidence="3">PWHHKU_190912</strain>
    </source>
</reference>
<accession>A0ABQ8T462</accession>
<gene>
    <name evidence="3" type="ORF">ANN_11134</name>
</gene>
<sequence>MRKGKNREAQNNSIDKMIQVMKDNAALRQIKYQERQEKAMDETDMFFMSMCKMTKKLPPYEQTKIKLTLSNAVLQAQMTVQEKDNENAQQQLQLTRPLSAPSSLYIFPPQDDALLSAGSSRSTAQDINTGTPAIVSK</sequence>
<comment type="caution">
    <text evidence="3">The sequence shown here is derived from an EMBL/GenBank/DDBJ whole genome shotgun (WGS) entry which is preliminary data.</text>
</comment>
<keyword evidence="4" id="KW-1185">Reference proteome</keyword>
<dbReference type="InterPro" id="IPR004210">
    <property type="entry name" value="BESS_motif"/>
</dbReference>
<name>A0ABQ8T462_PERAM</name>
<evidence type="ECO:0000259" key="2">
    <source>
        <dbReference type="Pfam" id="PF02944"/>
    </source>
</evidence>
<evidence type="ECO:0000313" key="4">
    <source>
        <dbReference type="Proteomes" id="UP001148838"/>
    </source>
</evidence>
<feature type="compositionally biased region" description="Polar residues" evidence="1">
    <location>
        <begin position="117"/>
        <end position="131"/>
    </location>
</feature>
<evidence type="ECO:0000256" key="1">
    <source>
        <dbReference type="SAM" id="MobiDB-lite"/>
    </source>
</evidence>
<feature type="domain" description="BESS" evidence="2">
    <location>
        <begin position="41"/>
        <end position="67"/>
    </location>
</feature>